<protein>
    <submittedName>
        <fullName evidence="6">N-terminal EF-hand calcium-binding protein 1</fullName>
    </submittedName>
</protein>
<feature type="compositionally biased region" description="Low complexity" evidence="2">
    <location>
        <begin position="7"/>
        <end position="20"/>
    </location>
</feature>
<evidence type="ECO:0000256" key="2">
    <source>
        <dbReference type="SAM" id="MobiDB-lite"/>
    </source>
</evidence>
<feature type="domain" description="EF-hand" evidence="3">
    <location>
        <begin position="30"/>
        <end position="65"/>
    </location>
</feature>
<dbReference type="PANTHER" id="PTHR12178:SF10">
    <property type="entry name" value="N-TERMINAL EF-HAND CALCIUM-BINDING PROTEIN 1-LIKE ISOFORM X1"/>
    <property type="match status" value="1"/>
</dbReference>
<proteinExistence type="predicted"/>
<dbReference type="Pfam" id="PF13499">
    <property type="entry name" value="EF-hand_7"/>
    <property type="match status" value="1"/>
</dbReference>
<sequence>MASVDDALASAGEGSPSPSAVRACGMSSTRGMSVFQDIFRRADKNDDGRLSFEEFQAYFSDGVLQPDQMLELFRDIDTHQTDNLSTDELCEYFSRHLGAYGNVLSALEQLNHAILRAMDCTKRDYADASVLQQFVTRFLLRETCSQLQSLQGSLECATEAVERQTCPGRVWVGRSEVASVSRPVRKTGRRSQKNNGLSPSDGQHRATFPVMSPDFESPWNAQISRLEKLLDKLETKELKLEPLEEEEVEGSDAHVLLVQRQMPVQEEHLEAFRQALRLYAEHTMAEGGCLYIAVQKLAVEAKFVIYQFWENSSLWKSHQQTGHSRSFQRSMVDQLESPEAIATMLVPASWWTLSSN</sequence>
<feature type="region of interest" description="Disordered" evidence="2">
    <location>
        <begin position="181"/>
        <end position="207"/>
    </location>
</feature>
<dbReference type="Gene3D" id="3.30.70.100">
    <property type="match status" value="1"/>
</dbReference>
<evidence type="ECO:0000259" key="3">
    <source>
        <dbReference type="PROSITE" id="PS50222"/>
    </source>
</evidence>
<evidence type="ECO:0000313" key="5">
    <source>
        <dbReference type="Proteomes" id="UP001318040"/>
    </source>
</evidence>
<dbReference type="PROSITE" id="PS51725">
    <property type="entry name" value="ABM"/>
    <property type="match status" value="1"/>
</dbReference>
<dbReference type="AlphaFoldDB" id="A0AAJ7T930"/>
<dbReference type="GO" id="GO:0005509">
    <property type="term" value="F:calcium ion binding"/>
    <property type="evidence" value="ECO:0007669"/>
    <property type="project" value="InterPro"/>
</dbReference>
<dbReference type="FunFam" id="3.30.70.100:FF:000025">
    <property type="entry name" value="N-terminal EF-hand calcium-binding protein 1"/>
    <property type="match status" value="1"/>
</dbReference>
<keyword evidence="1" id="KW-0106">Calcium</keyword>
<gene>
    <name evidence="6" type="primary">NECAB1</name>
</gene>
<dbReference type="Gene3D" id="1.10.238.10">
    <property type="entry name" value="EF-hand"/>
    <property type="match status" value="1"/>
</dbReference>
<dbReference type="InterPro" id="IPR011008">
    <property type="entry name" value="Dimeric_a/b-barrel"/>
</dbReference>
<name>A0AAJ7T930_PETMA</name>
<dbReference type="RefSeq" id="XP_032813522.1">
    <property type="nucleotide sequence ID" value="XM_032957631.1"/>
</dbReference>
<dbReference type="Proteomes" id="UP001318040">
    <property type="component" value="Chromosome 20"/>
</dbReference>
<organism evidence="5 6">
    <name type="scientific">Petromyzon marinus</name>
    <name type="common">Sea lamprey</name>
    <dbReference type="NCBI Taxonomy" id="7757"/>
    <lineage>
        <taxon>Eukaryota</taxon>
        <taxon>Metazoa</taxon>
        <taxon>Chordata</taxon>
        <taxon>Craniata</taxon>
        <taxon>Vertebrata</taxon>
        <taxon>Cyclostomata</taxon>
        <taxon>Hyperoartia</taxon>
        <taxon>Petromyzontiformes</taxon>
        <taxon>Petromyzontidae</taxon>
        <taxon>Petromyzon</taxon>
    </lineage>
</organism>
<evidence type="ECO:0000259" key="4">
    <source>
        <dbReference type="PROSITE" id="PS51725"/>
    </source>
</evidence>
<dbReference type="CDD" id="cd00051">
    <property type="entry name" value="EFh"/>
    <property type="match status" value="1"/>
</dbReference>
<dbReference type="InterPro" id="IPR011992">
    <property type="entry name" value="EF-hand-dom_pair"/>
</dbReference>
<dbReference type="SUPFAM" id="SSF47473">
    <property type="entry name" value="EF-hand"/>
    <property type="match status" value="1"/>
</dbReference>
<dbReference type="InterPro" id="IPR002048">
    <property type="entry name" value="EF_hand_dom"/>
</dbReference>
<keyword evidence="5" id="KW-1185">Reference proteome</keyword>
<dbReference type="PROSITE" id="PS50222">
    <property type="entry name" value="EF_HAND_2"/>
    <property type="match status" value="1"/>
</dbReference>
<dbReference type="InterPro" id="IPR018247">
    <property type="entry name" value="EF_Hand_1_Ca_BS"/>
</dbReference>
<dbReference type="GO" id="GO:0042984">
    <property type="term" value="P:regulation of amyloid precursor protein biosynthetic process"/>
    <property type="evidence" value="ECO:0007669"/>
    <property type="project" value="TreeGrafter"/>
</dbReference>
<dbReference type="InterPro" id="IPR007138">
    <property type="entry name" value="ABM_dom"/>
</dbReference>
<evidence type="ECO:0000313" key="6">
    <source>
        <dbReference type="RefSeq" id="XP_032813522.1"/>
    </source>
</evidence>
<feature type="region of interest" description="Disordered" evidence="2">
    <location>
        <begin position="1"/>
        <end position="24"/>
    </location>
</feature>
<dbReference type="KEGG" id="pmrn:116944154"/>
<feature type="compositionally biased region" description="Basic residues" evidence="2">
    <location>
        <begin position="183"/>
        <end position="192"/>
    </location>
</feature>
<dbReference type="GO" id="GO:0005737">
    <property type="term" value="C:cytoplasm"/>
    <property type="evidence" value="ECO:0007669"/>
    <property type="project" value="TreeGrafter"/>
</dbReference>
<accession>A0AAJ7T930</accession>
<dbReference type="Pfam" id="PF03992">
    <property type="entry name" value="ABM"/>
    <property type="match status" value="1"/>
</dbReference>
<dbReference type="PROSITE" id="PS00018">
    <property type="entry name" value="EF_HAND_1"/>
    <property type="match status" value="1"/>
</dbReference>
<dbReference type="SUPFAM" id="SSF54909">
    <property type="entry name" value="Dimeric alpha+beta barrel"/>
    <property type="match status" value="1"/>
</dbReference>
<dbReference type="PANTHER" id="PTHR12178">
    <property type="entry name" value="EF-HAND DOMAIN-CONTAINING PROTEIN"/>
    <property type="match status" value="1"/>
</dbReference>
<reference evidence="6" key="1">
    <citation type="submission" date="2025-08" db="UniProtKB">
        <authorList>
            <consortium name="RefSeq"/>
        </authorList>
    </citation>
    <scope>IDENTIFICATION</scope>
    <source>
        <tissue evidence="6">Sperm</tissue>
    </source>
</reference>
<feature type="domain" description="ABM" evidence="4">
    <location>
        <begin position="256"/>
        <end position="344"/>
    </location>
</feature>
<dbReference type="SMART" id="SM00054">
    <property type="entry name" value="EFh"/>
    <property type="match status" value="2"/>
</dbReference>
<dbReference type="InterPro" id="IPR039862">
    <property type="entry name" value="NECAB1/2/3"/>
</dbReference>
<evidence type="ECO:0000256" key="1">
    <source>
        <dbReference type="ARBA" id="ARBA00022837"/>
    </source>
</evidence>